<feature type="transmembrane region" description="Helical" evidence="8">
    <location>
        <begin position="80"/>
        <end position="98"/>
    </location>
</feature>
<gene>
    <name evidence="9" type="ORF">EXE57_13445</name>
</gene>
<evidence type="ECO:0000313" key="9">
    <source>
        <dbReference type="EMBL" id="QBR94503.1"/>
    </source>
</evidence>
<dbReference type="GO" id="GO:0033214">
    <property type="term" value="P:siderophore-iron import into cell"/>
    <property type="evidence" value="ECO:0007669"/>
    <property type="project" value="TreeGrafter"/>
</dbReference>
<feature type="transmembrane region" description="Helical" evidence="8">
    <location>
        <begin position="110"/>
        <end position="128"/>
    </location>
</feature>
<evidence type="ECO:0000256" key="3">
    <source>
        <dbReference type="ARBA" id="ARBA00022448"/>
    </source>
</evidence>
<keyword evidence="5 8" id="KW-0812">Transmembrane</keyword>
<dbReference type="KEGG" id="noy:EXE57_13445"/>
<keyword evidence="10" id="KW-1185">Reference proteome</keyword>
<comment type="similarity">
    <text evidence="2">Belongs to the binding-protein-dependent transport system permease family. FecCD subfamily.</text>
</comment>
<evidence type="ECO:0000256" key="1">
    <source>
        <dbReference type="ARBA" id="ARBA00004651"/>
    </source>
</evidence>
<evidence type="ECO:0000256" key="6">
    <source>
        <dbReference type="ARBA" id="ARBA00022989"/>
    </source>
</evidence>
<evidence type="ECO:0000256" key="5">
    <source>
        <dbReference type="ARBA" id="ARBA00022692"/>
    </source>
</evidence>
<name>A0A4P7GQR3_9ACTN</name>
<dbReference type="CDD" id="cd06550">
    <property type="entry name" value="TM_ABC_iron-siderophores_like"/>
    <property type="match status" value="1"/>
</dbReference>
<feature type="transmembrane region" description="Helical" evidence="8">
    <location>
        <begin position="318"/>
        <end position="337"/>
    </location>
</feature>
<protein>
    <submittedName>
        <fullName evidence="9">Iron ABC transporter permease</fullName>
    </submittedName>
</protein>
<evidence type="ECO:0000256" key="8">
    <source>
        <dbReference type="SAM" id="Phobius"/>
    </source>
</evidence>
<sequence length="346" mass="35435">MLAPERDTPDVEVVRRARGRTARRRSLVVGGLAVALLLAFGARVLLGDYTVTIPDFLRILTGTEIPGASYIVMESKLPRAVLAVLVGVAFGVAGGIFQTTLRNPLASPDIIGINLGASAAAVVAIVLLDLQGVPVSVAAVAGAIGIAVLVRVAAGPGAGYRLVLVGIGVASALQAVIQYVFTRADEYDAQLVLRWLTGSVSSADWPTIRVLVLLLALLLPAVALLARSLRATELGDEAAAGLGITPRRTDLLLMLAVLLGAVGVAAAGPIAFVSFLAAPIARALNRGRTTLVGAGLAGGLIVVAGDYVADYLLADINFPVGVVTGALGAPFLLWLLARGRTGRRVA</sequence>
<evidence type="ECO:0000256" key="2">
    <source>
        <dbReference type="ARBA" id="ARBA00007935"/>
    </source>
</evidence>
<dbReference type="OrthoDB" id="4455417at2"/>
<dbReference type="PANTHER" id="PTHR30472">
    <property type="entry name" value="FERRIC ENTEROBACTIN TRANSPORT SYSTEM PERMEASE PROTEIN"/>
    <property type="match status" value="1"/>
</dbReference>
<evidence type="ECO:0000256" key="7">
    <source>
        <dbReference type="ARBA" id="ARBA00023136"/>
    </source>
</evidence>
<keyword evidence="3" id="KW-0813">Transport</keyword>
<dbReference type="Gene3D" id="1.10.3470.10">
    <property type="entry name" value="ABC transporter involved in vitamin B12 uptake, BtuC"/>
    <property type="match status" value="1"/>
</dbReference>
<organism evidence="9 10">
    <name type="scientific">Nocardioides euryhalodurans</name>
    <dbReference type="NCBI Taxonomy" id="2518370"/>
    <lineage>
        <taxon>Bacteria</taxon>
        <taxon>Bacillati</taxon>
        <taxon>Actinomycetota</taxon>
        <taxon>Actinomycetes</taxon>
        <taxon>Propionibacteriales</taxon>
        <taxon>Nocardioidaceae</taxon>
        <taxon>Nocardioides</taxon>
    </lineage>
</organism>
<dbReference type="SUPFAM" id="SSF81345">
    <property type="entry name" value="ABC transporter involved in vitamin B12 uptake, BtuC"/>
    <property type="match status" value="1"/>
</dbReference>
<comment type="subcellular location">
    <subcellularLocation>
        <location evidence="1">Cell membrane</location>
        <topology evidence="1">Multi-pass membrane protein</topology>
    </subcellularLocation>
</comment>
<dbReference type="InterPro" id="IPR000522">
    <property type="entry name" value="ABC_transptr_permease_BtuC"/>
</dbReference>
<evidence type="ECO:0000256" key="4">
    <source>
        <dbReference type="ARBA" id="ARBA00022475"/>
    </source>
</evidence>
<dbReference type="PANTHER" id="PTHR30472:SF24">
    <property type="entry name" value="FERRIC ENTEROBACTIN TRANSPORT SYSTEM PERMEASE PROTEIN FEPG"/>
    <property type="match status" value="1"/>
</dbReference>
<dbReference type="Pfam" id="PF01032">
    <property type="entry name" value="FecCD"/>
    <property type="match status" value="1"/>
</dbReference>
<feature type="transmembrane region" description="Helical" evidence="8">
    <location>
        <begin position="160"/>
        <end position="181"/>
    </location>
</feature>
<reference evidence="9 10" key="1">
    <citation type="submission" date="2019-03" db="EMBL/GenBank/DDBJ databases">
        <title>Three New Species of Nocardioides, Nocardioides euryhalodurans sp. nov., Nocardioides seonyuensis sp. nov. and Nocardioides eburneoflavus sp. nov., Iolated from Soil.</title>
        <authorList>
            <person name="Roh S.G."/>
            <person name="Lee C."/>
            <person name="Kim M.-K."/>
            <person name="Kim S.B."/>
        </authorList>
    </citation>
    <scope>NUCLEOTIDE SEQUENCE [LARGE SCALE GENOMIC DNA]</scope>
    <source>
        <strain evidence="9 10">MMS17-SY117</strain>
    </source>
</reference>
<proteinExistence type="inferred from homology"/>
<accession>A0A4P7GQR3</accession>
<keyword evidence="6 8" id="KW-1133">Transmembrane helix</keyword>
<dbReference type="AlphaFoldDB" id="A0A4P7GQR3"/>
<feature type="transmembrane region" description="Helical" evidence="8">
    <location>
        <begin position="135"/>
        <end position="154"/>
    </location>
</feature>
<dbReference type="GO" id="GO:0022857">
    <property type="term" value="F:transmembrane transporter activity"/>
    <property type="evidence" value="ECO:0007669"/>
    <property type="project" value="InterPro"/>
</dbReference>
<feature type="transmembrane region" description="Helical" evidence="8">
    <location>
        <begin position="251"/>
        <end position="278"/>
    </location>
</feature>
<feature type="transmembrane region" description="Helical" evidence="8">
    <location>
        <begin position="26"/>
        <end position="44"/>
    </location>
</feature>
<evidence type="ECO:0000313" key="10">
    <source>
        <dbReference type="Proteomes" id="UP000294894"/>
    </source>
</evidence>
<feature type="transmembrane region" description="Helical" evidence="8">
    <location>
        <begin position="210"/>
        <end position="231"/>
    </location>
</feature>
<dbReference type="Proteomes" id="UP000294894">
    <property type="component" value="Chromosome"/>
</dbReference>
<keyword evidence="7 8" id="KW-0472">Membrane</keyword>
<dbReference type="GO" id="GO:0005886">
    <property type="term" value="C:plasma membrane"/>
    <property type="evidence" value="ECO:0007669"/>
    <property type="project" value="UniProtKB-SubCell"/>
</dbReference>
<keyword evidence="4" id="KW-1003">Cell membrane</keyword>
<dbReference type="EMBL" id="CP038267">
    <property type="protein sequence ID" value="QBR94503.1"/>
    <property type="molecule type" value="Genomic_DNA"/>
</dbReference>
<dbReference type="InterPro" id="IPR037294">
    <property type="entry name" value="ABC_BtuC-like"/>
</dbReference>